<dbReference type="Proteomes" id="UP000324800">
    <property type="component" value="Unassembled WGS sequence"/>
</dbReference>
<evidence type="ECO:0000313" key="2">
    <source>
        <dbReference type="Proteomes" id="UP000324800"/>
    </source>
</evidence>
<dbReference type="AlphaFoldDB" id="A0A5J4X654"/>
<organism evidence="1 2">
    <name type="scientific">Streblomastix strix</name>
    <dbReference type="NCBI Taxonomy" id="222440"/>
    <lineage>
        <taxon>Eukaryota</taxon>
        <taxon>Metamonada</taxon>
        <taxon>Preaxostyla</taxon>
        <taxon>Oxymonadida</taxon>
        <taxon>Streblomastigidae</taxon>
        <taxon>Streblomastix</taxon>
    </lineage>
</organism>
<gene>
    <name evidence="1" type="ORF">EZS28_001969</name>
</gene>
<name>A0A5J4X654_9EUKA</name>
<protein>
    <submittedName>
        <fullName evidence="1">Uncharacterized protein</fullName>
    </submittedName>
</protein>
<reference evidence="1 2" key="1">
    <citation type="submission" date="2019-03" db="EMBL/GenBank/DDBJ databases">
        <title>Single cell metagenomics reveals metabolic interactions within the superorganism composed of flagellate Streblomastix strix and complex community of Bacteroidetes bacteria on its surface.</title>
        <authorList>
            <person name="Treitli S.C."/>
            <person name="Kolisko M."/>
            <person name="Husnik F."/>
            <person name="Keeling P."/>
            <person name="Hampl V."/>
        </authorList>
    </citation>
    <scope>NUCLEOTIDE SEQUENCE [LARGE SCALE GENOMIC DNA]</scope>
    <source>
        <strain evidence="1">ST1C</strain>
    </source>
</reference>
<proteinExistence type="predicted"/>
<comment type="caution">
    <text evidence="1">The sequence shown here is derived from an EMBL/GenBank/DDBJ whole genome shotgun (WGS) entry which is preliminary data.</text>
</comment>
<accession>A0A5J4X654</accession>
<evidence type="ECO:0000313" key="1">
    <source>
        <dbReference type="EMBL" id="KAA6402503.1"/>
    </source>
</evidence>
<dbReference type="EMBL" id="SNRW01000225">
    <property type="protein sequence ID" value="KAA6402503.1"/>
    <property type="molecule type" value="Genomic_DNA"/>
</dbReference>
<sequence length="157" mass="18171">MAYQMIPPEKAISVRIVNTKHATAAARAPQNIICQIQDAIFTKLEIQNAMFMTFAMPQYPTWFFPILFHYFDLVIDQRHVIPAPYEALTQAVNGQIRTKGTKTLFPNKYMLAWKLATDDSFIAMPFGTKHSPIYFATTMDQETTNWGNQFYDRHLDK</sequence>